<evidence type="ECO:0000256" key="2">
    <source>
        <dbReference type="ARBA" id="ARBA00022490"/>
    </source>
</evidence>
<comment type="subcellular location">
    <subcellularLocation>
        <location evidence="1">Cytoplasm</location>
    </subcellularLocation>
</comment>
<dbReference type="PROSITE" id="PS50404">
    <property type="entry name" value="GST_NTER"/>
    <property type="match status" value="1"/>
</dbReference>
<sequence>MSTEKESAKQNQFKLYLVRISPCCRIVWLYLLQNKLPVEISDVDVLEGEHKSDNFTALNPHHEVPVLVDGKTVVFEGIAILRYLAYKYTSYSGWGKTLGDRANVLSVMNWACCSLHRVLGYRYVYPHFLEKYHLKTHDDTEIMVEKAAEQLTKHLEVMENFYLKKSPFLCGKDLTIADSYAATILCQCEWLDFDIGLWPRVSAWFKKVKGQELWGKVHEKHEEFLHRLSKYPHE</sequence>
<dbReference type="InterPro" id="IPR010987">
    <property type="entry name" value="Glutathione-S-Trfase_C-like"/>
</dbReference>
<dbReference type="RefSeq" id="XP_031561986.1">
    <property type="nucleotide sequence ID" value="XM_031706126.1"/>
</dbReference>
<dbReference type="Gene3D" id="3.40.30.10">
    <property type="entry name" value="Glutaredoxin"/>
    <property type="match status" value="1"/>
</dbReference>
<keyword evidence="2" id="KW-0963">Cytoplasm</keyword>
<evidence type="ECO:0000259" key="4">
    <source>
        <dbReference type="PROSITE" id="PS50405"/>
    </source>
</evidence>
<dbReference type="KEGG" id="aten:116297823"/>
<dbReference type="PANTHER" id="PTHR43917">
    <property type="match status" value="1"/>
</dbReference>
<reference evidence="6 7" key="1">
    <citation type="submission" date="2025-04" db="UniProtKB">
        <authorList>
            <consortium name="RefSeq"/>
        </authorList>
    </citation>
    <scope>IDENTIFICATION</scope>
    <source>
        <tissue evidence="6 7">Tentacle</tissue>
    </source>
</reference>
<dbReference type="SUPFAM" id="SSF47616">
    <property type="entry name" value="GST C-terminal domain-like"/>
    <property type="match status" value="1"/>
</dbReference>
<dbReference type="SFLD" id="SFLDG00358">
    <property type="entry name" value="Main_(cytGST)"/>
    <property type="match status" value="1"/>
</dbReference>
<dbReference type="InterPro" id="IPR036249">
    <property type="entry name" value="Thioredoxin-like_sf"/>
</dbReference>
<gene>
    <name evidence="6 7" type="primary">LOC116297823</name>
</gene>
<dbReference type="PROSITE" id="PS50405">
    <property type="entry name" value="GST_CTER"/>
    <property type="match status" value="1"/>
</dbReference>
<dbReference type="GO" id="GO:0005737">
    <property type="term" value="C:cytoplasm"/>
    <property type="evidence" value="ECO:0007669"/>
    <property type="project" value="UniProtKB-SubCell"/>
</dbReference>
<dbReference type="RefSeq" id="XP_031561985.1">
    <property type="nucleotide sequence ID" value="XM_031706125.1"/>
</dbReference>
<keyword evidence="5" id="KW-1185">Reference proteome</keyword>
<dbReference type="InterPro" id="IPR004046">
    <property type="entry name" value="GST_C"/>
</dbReference>
<dbReference type="GeneID" id="116297823"/>
<dbReference type="AlphaFoldDB" id="A0A6P8I3A3"/>
<protein>
    <submittedName>
        <fullName evidence="6 7">Glutathione S-transferase theta-1-like</fullName>
    </submittedName>
</protein>
<dbReference type="OrthoDB" id="4951845at2759"/>
<evidence type="ECO:0000313" key="7">
    <source>
        <dbReference type="RefSeq" id="XP_031561986.1"/>
    </source>
</evidence>
<evidence type="ECO:0000256" key="1">
    <source>
        <dbReference type="ARBA" id="ARBA00004496"/>
    </source>
</evidence>
<dbReference type="InterPro" id="IPR051369">
    <property type="entry name" value="GST_Theta"/>
</dbReference>
<proteinExistence type="predicted"/>
<name>A0A6P8I3A3_ACTTE</name>
<evidence type="ECO:0000313" key="6">
    <source>
        <dbReference type="RefSeq" id="XP_031561985.1"/>
    </source>
</evidence>
<dbReference type="InterPro" id="IPR036282">
    <property type="entry name" value="Glutathione-S-Trfase_C_sf"/>
</dbReference>
<organism evidence="5 7">
    <name type="scientific">Actinia tenebrosa</name>
    <name type="common">Australian red waratah sea anemone</name>
    <dbReference type="NCBI Taxonomy" id="6105"/>
    <lineage>
        <taxon>Eukaryota</taxon>
        <taxon>Metazoa</taxon>
        <taxon>Cnidaria</taxon>
        <taxon>Anthozoa</taxon>
        <taxon>Hexacorallia</taxon>
        <taxon>Actiniaria</taxon>
        <taxon>Actiniidae</taxon>
        <taxon>Actinia</taxon>
    </lineage>
</organism>
<dbReference type="GO" id="GO:0006749">
    <property type="term" value="P:glutathione metabolic process"/>
    <property type="evidence" value="ECO:0007669"/>
    <property type="project" value="TreeGrafter"/>
</dbReference>
<dbReference type="Gene3D" id="1.20.1050.10">
    <property type="match status" value="1"/>
</dbReference>
<dbReference type="InterPro" id="IPR004045">
    <property type="entry name" value="Glutathione_S-Trfase_N"/>
</dbReference>
<dbReference type="InterPro" id="IPR040079">
    <property type="entry name" value="Glutathione_S-Trfase"/>
</dbReference>
<evidence type="ECO:0000313" key="5">
    <source>
        <dbReference type="Proteomes" id="UP000515163"/>
    </source>
</evidence>
<dbReference type="Pfam" id="PF00043">
    <property type="entry name" value="GST_C"/>
    <property type="match status" value="1"/>
</dbReference>
<dbReference type="Pfam" id="PF13409">
    <property type="entry name" value="GST_N_2"/>
    <property type="match status" value="1"/>
</dbReference>
<dbReference type="SFLD" id="SFLDS00019">
    <property type="entry name" value="Glutathione_Transferase_(cytos"/>
    <property type="match status" value="1"/>
</dbReference>
<evidence type="ECO:0000259" key="3">
    <source>
        <dbReference type="PROSITE" id="PS50404"/>
    </source>
</evidence>
<accession>A0A6P8I3A3</accession>
<dbReference type="GO" id="GO:0004364">
    <property type="term" value="F:glutathione transferase activity"/>
    <property type="evidence" value="ECO:0007669"/>
    <property type="project" value="TreeGrafter"/>
</dbReference>
<dbReference type="PANTHER" id="PTHR43917:SF8">
    <property type="entry name" value="GH16740P-RELATED"/>
    <property type="match status" value="1"/>
</dbReference>
<dbReference type="Proteomes" id="UP000515163">
    <property type="component" value="Unplaced"/>
</dbReference>
<dbReference type="SUPFAM" id="SSF52833">
    <property type="entry name" value="Thioredoxin-like"/>
    <property type="match status" value="1"/>
</dbReference>
<feature type="domain" description="GST C-terminal" evidence="4">
    <location>
        <begin position="97"/>
        <end position="232"/>
    </location>
</feature>
<feature type="domain" description="GST N-terminal" evidence="3">
    <location>
        <begin position="11"/>
        <end position="92"/>
    </location>
</feature>